<evidence type="ECO:0000313" key="2">
    <source>
        <dbReference type="EMBL" id="SUD69179.1"/>
    </source>
</evidence>
<dbReference type="EMBL" id="UGUY01000001">
    <property type="protein sequence ID" value="SUD69179.1"/>
    <property type="molecule type" value="Genomic_DNA"/>
</dbReference>
<dbReference type="Proteomes" id="UP000254602">
    <property type="component" value="Unassembled WGS sequence"/>
</dbReference>
<name>A0A379KMR2_PSEPU</name>
<gene>
    <name evidence="2" type="ORF">NCTC7914_03319</name>
</gene>
<evidence type="ECO:0000256" key="1">
    <source>
        <dbReference type="SAM" id="SignalP"/>
    </source>
</evidence>
<feature type="signal peptide" evidence="1">
    <location>
        <begin position="1"/>
        <end position="24"/>
    </location>
</feature>
<dbReference type="CDD" id="cd16329">
    <property type="entry name" value="LolA_like"/>
    <property type="match status" value="1"/>
</dbReference>
<evidence type="ECO:0000313" key="3">
    <source>
        <dbReference type="Proteomes" id="UP000254602"/>
    </source>
</evidence>
<proteinExistence type="predicted"/>
<dbReference type="AlphaFoldDB" id="A0A379KMR2"/>
<keyword evidence="1" id="KW-0732">Signal</keyword>
<sequence>MKPVALLRSVLFVNASLLALHLGATPLAPLPPQLTPVGAERAPSSDGRIPAWSGGLQPGQVSLAVNGTPLDPYADEQPLYTITAQNYPHYREQLTAGQVALFERYPSSFRLPVYPSHRSVAVPARVSEWARHNAASAHLVNDGNGVQGFAGVLAFPLPRNGLQVLWNHLTRPRNGSYSLASDSITPRRDGRFVMFSAQQTFARPDVLPGGQASNVLYYLSYRMTAPSRLAGDALVLHETLDQVAQPRLSWLYSSSQRRVRRAPAVAYDNISPGTAGLRTADSRDMFNGAPDLYHWTLVGKKTLHVPYNSYRLASPQLSYTALIGQGHVNPQPTRYELHRVWELVGTLKPGAEHIYASRRYYLDEDSWAIVEADFFDHQGRLWRTAQAHSYYHVTGQALVNAMEVIYDLRSGRYQLSGLTNEQPKPFTFDLRTSASYFSPGALRSQGLR</sequence>
<accession>A0A379KMR2</accession>
<protein>
    <submittedName>
        <fullName evidence="2">Protein of uncharacterized function (DUF1329)</fullName>
    </submittedName>
</protein>
<reference evidence="2 3" key="1">
    <citation type="submission" date="2018-06" db="EMBL/GenBank/DDBJ databases">
        <authorList>
            <consortium name="Pathogen Informatics"/>
            <person name="Doyle S."/>
        </authorList>
    </citation>
    <scope>NUCLEOTIDE SEQUENCE [LARGE SCALE GENOMIC DNA]</scope>
    <source>
        <strain evidence="2 3">NCTC7914</strain>
    </source>
</reference>
<dbReference type="Pfam" id="PF07044">
    <property type="entry name" value="DUF1329"/>
    <property type="match status" value="1"/>
</dbReference>
<dbReference type="InterPro" id="IPR010752">
    <property type="entry name" value="DUF1329"/>
</dbReference>
<dbReference type="RefSeq" id="WP_115274422.1">
    <property type="nucleotide sequence ID" value="NZ_UGUY01000001.1"/>
</dbReference>
<organism evidence="2 3">
    <name type="scientific">Pseudomonas putida</name>
    <name type="common">Arthrobacter siderocapsulatus</name>
    <dbReference type="NCBI Taxonomy" id="303"/>
    <lineage>
        <taxon>Bacteria</taxon>
        <taxon>Pseudomonadati</taxon>
        <taxon>Pseudomonadota</taxon>
        <taxon>Gammaproteobacteria</taxon>
        <taxon>Pseudomonadales</taxon>
        <taxon>Pseudomonadaceae</taxon>
        <taxon>Pseudomonas</taxon>
    </lineage>
</organism>
<feature type="chain" id="PRO_5017070570" evidence="1">
    <location>
        <begin position="25"/>
        <end position="448"/>
    </location>
</feature>
<dbReference type="Gene3D" id="2.50.20.10">
    <property type="entry name" value="Lipoprotein localisation LolA/LolB/LppX"/>
    <property type="match status" value="1"/>
</dbReference>